<dbReference type="InterPro" id="IPR020456">
    <property type="entry name" value="Acylphosphatase"/>
</dbReference>
<evidence type="ECO:0000256" key="5">
    <source>
        <dbReference type="PROSITE-ProRule" id="PRU00520"/>
    </source>
</evidence>
<evidence type="ECO:0000256" key="2">
    <source>
        <dbReference type="ARBA" id="ARBA00012150"/>
    </source>
</evidence>
<feature type="active site" evidence="5">
    <location>
        <position position="38"/>
    </location>
</feature>
<keyword evidence="9" id="KW-1185">Reference proteome</keyword>
<organism evidence="8 9">
    <name type="scientific">Motilimonas pumila</name>
    <dbReference type="NCBI Taxonomy" id="2303987"/>
    <lineage>
        <taxon>Bacteria</taxon>
        <taxon>Pseudomonadati</taxon>
        <taxon>Pseudomonadota</taxon>
        <taxon>Gammaproteobacteria</taxon>
        <taxon>Alteromonadales</taxon>
        <taxon>Alteromonadales genera incertae sedis</taxon>
        <taxon>Motilimonas</taxon>
    </lineage>
</organism>
<dbReference type="EC" id="3.6.1.7" evidence="2 5"/>
<dbReference type="GO" id="GO:0003998">
    <property type="term" value="F:acylphosphatase activity"/>
    <property type="evidence" value="ECO:0007669"/>
    <property type="project" value="UniProtKB-EC"/>
</dbReference>
<dbReference type="OrthoDB" id="5295388at2"/>
<dbReference type="PANTHER" id="PTHR47268">
    <property type="entry name" value="ACYLPHOSPHATASE"/>
    <property type="match status" value="1"/>
</dbReference>
<dbReference type="Gene3D" id="3.30.70.100">
    <property type="match status" value="1"/>
</dbReference>
<dbReference type="PANTHER" id="PTHR47268:SF4">
    <property type="entry name" value="ACYLPHOSPHATASE"/>
    <property type="match status" value="1"/>
</dbReference>
<dbReference type="PROSITE" id="PS51160">
    <property type="entry name" value="ACYLPHOSPHATASE_3"/>
    <property type="match status" value="1"/>
</dbReference>
<evidence type="ECO:0000256" key="1">
    <source>
        <dbReference type="ARBA" id="ARBA00005614"/>
    </source>
</evidence>
<dbReference type="AlphaFoldDB" id="A0A418YCR9"/>
<evidence type="ECO:0000256" key="6">
    <source>
        <dbReference type="RuleBase" id="RU004168"/>
    </source>
</evidence>
<gene>
    <name evidence="8" type="ORF">D1Z90_14125</name>
</gene>
<evidence type="ECO:0000256" key="4">
    <source>
        <dbReference type="ARBA" id="ARBA00047645"/>
    </source>
</evidence>
<comment type="catalytic activity">
    <reaction evidence="4 5">
        <text>an acyl phosphate + H2O = a carboxylate + phosphate + H(+)</text>
        <dbReference type="Rhea" id="RHEA:14965"/>
        <dbReference type="ChEBI" id="CHEBI:15377"/>
        <dbReference type="ChEBI" id="CHEBI:15378"/>
        <dbReference type="ChEBI" id="CHEBI:29067"/>
        <dbReference type="ChEBI" id="CHEBI:43474"/>
        <dbReference type="ChEBI" id="CHEBI:59918"/>
        <dbReference type="EC" id="3.6.1.7"/>
    </reaction>
</comment>
<protein>
    <recommendedName>
        <fullName evidence="3 5">acylphosphatase</fullName>
        <ecNumber evidence="2 5">3.6.1.7</ecNumber>
    </recommendedName>
</protein>
<sequence length="90" mass="9765">MAHIGVEVLVSGVVQGVGFRFFTTREAEKLEITGHVSNLADGDVRVEAYGDPANIKTLLAWLEHGPNSAKVAHLVAKEIPFKQVHAFTVE</sequence>
<proteinExistence type="inferred from homology"/>
<evidence type="ECO:0000259" key="7">
    <source>
        <dbReference type="PROSITE" id="PS51160"/>
    </source>
</evidence>
<evidence type="ECO:0000313" key="9">
    <source>
        <dbReference type="Proteomes" id="UP000283255"/>
    </source>
</evidence>
<dbReference type="EMBL" id="QZCH01000019">
    <property type="protein sequence ID" value="RJG42282.1"/>
    <property type="molecule type" value="Genomic_DNA"/>
</dbReference>
<dbReference type="PROSITE" id="PS00150">
    <property type="entry name" value="ACYLPHOSPHATASE_1"/>
    <property type="match status" value="1"/>
</dbReference>
<dbReference type="Proteomes" id="UP000283255">
    <property type="component" value="Unassembled WGS sequence"/>
</dbReference>
<dbReference type="InterPro" id="IPR017968">
    <property type="entry name" value="Acylphosphatase_CS"/>
</dbReference>
<evidence type="ECO:0000313" key="8">
    <source>
        <dbReference type="EMBL" id="RJG42282.1"/>
    </source>
</evidence>
<accession>A0A418YCR9</accession>
<dbReference type="RefSeq" id="WP_119911473.1">
    <property type="nucleotide sequence ID" value="NZ_QZCH01000019.1"/>
</dbReference>
<dbReference type="InterPro" id="IPR036046">
    <property type="entry name" value="Acylphosphatase-like_dom_sf"/>
</dbReference>
<feature type="active site" evidence="5">
    <location>
        <position position="20"/>
    </location>
</feature>
<keyword evidence="5" id="KW-0378">Hydrolase</keyword>
<feature type="domain" description="Acylphosphatase-like" evidence="7">
    <location>
        <begin position="5"/>
        <end position="90"/>
    </location>
</feature>
<dbReference type="InterPro" id="IPR001792">
    <property type="entry name" value="Acylphosphatase-like_dom"/>
</dbReference>
<reference evidence="8 9" key="2">
    <citation type="submission" date="2019-01" db="EMBL/GenBank/DDBJ databases">
        <title>Motilimonas pumilus sp. nov., isolated from the gut of sea cucumber (Apostichopus japonicus).</title>
        <authorList>
            <person name="Wang F.-Q."/>
            <person name="Ren L.-H."/>
            <person name="Lin Y.-W."/>
            <person name="Sun G.-H."/>
            <person name="Du Z.-J."/>
            <person name="Zhao J.-X."/>
            <person name="Liu X.-J."/>
            <person name="Liu L.-J."/>
        </authorList>
    </citation>
    <scope>NUCLEOTIDE SEQUENCE [LARGE SCALE GENOMIC DNA]</scope>
    <source>
        <strain evidence="8 9">PLHSC7-2</strain>
    </source>
</reference>
<reference evidence="8 9" key="1">
    <citation type="submission" date="2018-09" db="EMBL/GenBank/DDBJ databases">
        <authorList>
            <person name="Wang F."/>
        </authorList>
    </citation>
    <scope>NUCLEOTIDE SEQUENCE [LARGE SCALE GENOMIC DNA]</scope>
    <source>
        <strain evidence="8 9">PLHSC7-2</strain>
    </source>
</reference>
<comment type="caution">
    <text evidence="8">The sequence shown here is derived from an EMBL/GenBank/DDBJ whole genome shotgun (WGS) entry which is preliminary data.</text>
</comment>
<name>A0A418YCR9_9GAMM</name>
<dbReference type="SUPFAM" id="SSF54975">
    <property type="entry name" value="Acylphosphatase/BLUF domain-like"/>
    <property type="match status" value="1"/>
</dbReference>
<dbReference type="Pfam" id="PF00708">
    <property type="entry name" value="Acylphosphatase"/>
    <property type="match status" value="1"/>
</dbReference>
<comment type="similarity">
    <text evidence="1 6">Belongs to the acylphosphatase family.</text>
</comment>
<evidence type="ECO:0000256" key="3">
    <source>
        <dbReference type="ARBA" id="ARBA00015991"/>
    </source>
</evidence>